<keyword evidence="2" id="KW-1185">Reference proteome</keyword>
<dbReference type="AlphaFoldDB" id="A0A4C2AEW4"/>
<dbReference type="Proteomes" id="UP000299102">
    <property type="component" value="Unassembled WGS sequence"/>
</dbReference>
<sequence>MTGAKPSLHALIKRKANGKFSCAAVDSIQFTTVCSGGSKRCAGDTWRGRDGHHGSRIRQRRAVTTDAPGIGGAAVRGATVLGVVGRNLVSDDGL</sequence>
<dbReference type="EMBL" id="BGZK01003014">
    <property type="protein sequence ID" value="GBP97843.1"/>
    <property type="molecule type" value="Genomic_DNA"/>
</dbReference>
<proteinExistence type="predicted"/>
<reference evidence="1 2" key="1">
    <citation type="journal article" date="2019" name="Commun. Biol.">
        <title>The bagworm genome reveals a unique fibroin gene that provides high tensile strength.</title>
        <authorList>
            <person name="Kono N."/>
            <person name="Nakamura H."/>
            <person name="Ohtoshi R."/>
            <person name="Tomita M."/>
            <person name="Numata K."/>
            <person name="Arakawa K."/>
        </authorList>
    </citation>
    <scope>NUCLEOTIDE SEQUENCE [LARGE SCALE GENOMIC DNA]</scope>
</reference>
<organism evidence="1 2">
    <name type="scientific">Eumeta variegata</name>
    <name type="common">Bagworm moth</name>
    <name type="synonym">Eumeta japonica</name>
    <dbReference type="NCBI Taxonomy" id="151549"/>
    <lineage>
        <taxon>Eukaryota</taxon>
        <taxon>Metazoa</taxon>
        <taxon>Ecdysozoa</taxon>
        <taxon>Arthropoda</taxon>
        <taxon>Hexapoda</taxon>
        <taxon>Insecta</taxon>
        <taxon>Pterygota</taxon>
        <taxon>Neoptera</taxon>
        <taxon>Endopterygota</taxon>
        <taxon>Lepidoptera</taxon>
        <taxon>Glossata</taxon>
        <taxon>Ditrysia</taxon>
        <taxon>Tineoidea</taxon>
        <taxon>Psychidae</taxon>
        <taxon>Oiketicinae</taxon>
        <taxon>Eumeta</taxon>
    </lineage>
</organism>
<evidence type="ECO:0000313" key="2">
    <source>
        <dbReference type="Proteomes" id="UP000299102"/>
    </source>
</evidence>
<comment type="caution">
    <text evidence="1">The sequence shown here is derived from an EMBL/GenBank/DDBJ whole genome shotgun (WGS) entry which is preliminary data.</text>
</comment>
<accession>A0A4C2AEW4</accession>
<name>A0A4C2AEW4_EUMVA</name>
<protein>
    <submittedName>
        <fullName evidence="1">Uncharacterized protein</fullName>
    </submittedName>
</protein>
<evidence type="ECO:0000313" key="1">
    <source>
        <dbReference type="EMBL" id="GBP97843.1"/>
    </source>
</evidence>
<gene>
    <name evidence="1" type="ORF">EVAR_57025_1</name>
</gene>